<comment type="caution">
    <text evidence="3">The sequence shown here is derived from an EMBL/GenBank/DDBJ whole genome shotgun (WGS) entry which is preliminary data.</text>
</comment>
<feature type="region of interest" description="Disordered" evidence="1">
    <location>
        <begin position="285"/>
        <end position="372"/>
    </location>
</feature>
<dbReference type="STRING" id="1612624.ADU59_26755"/>
<evidence type="ECO:0000313" key="4">
    <source>
        <dbReference type="Proteomes" id="UP000093111"/>
    </source>
</evidence>
<evidence type="ECO:0008006" key="5">
    <source>
        <dbReference type="Google" id="ProtNLM"/>
    </source>
</evidence>
<evidence type="ECO:0000256" key="1">
    <source>
        <dbReference type="SAM" id="MobiDB-lite"/>
    </source>
</evidence>
<feature type="signal peptide" evidence="2">
    <location>
        <begin position="1"/>
        <end position="25"/>
    </location>
</feature>
<sequence>MIVRSVSFAALVAPLLLVMATTAGASSVCERLNARLASLPKIVASNANLRDYTGAISRQNLNLRQARSDRRRLGCSSESVIVIGGPNEEACESLSAEIAQMEMDLETLKARRQYLVNGSDSDITRRRILAALNVNRCAEEQDNILRAAAEEPETHRNILKDLPPISETYSDLRGSTTMSDFTLDDGFGPGDAYSGALRTLCVRTCDGAFFPISSNASPADFQRDAETCQRRCPGTETALYYHALATEETNQMVSAATGEPYAALPAAFAYKTRDLSQPGQCGCAPAGRTATNQSTPDDGKGIIEFRTRKKADDTTDTPRKVDTEVKSTIADRPYNPQDSKVRVVGPSFLPSQETSIDLRHPAGPGYQPQQTN</sequence>
<dbReference type="PATRIC" id="fig|1612624.7.peg.3080"/>
<dbReference type="Pfam" id="PF11064">
    <property type="entry name" value="DUF2865"/>
    <property type="match status" value="1"/>
</dbReference>
<evidence type="ECO:0000256" key="2">
    <source>
        <dbReference type="SAM" id="SignalP"/>
    </source>
</evidence>
<feature type="chain" id="PRO_5008889886" description="DUF2865 domain-containing protein" evidence="2">
    <location>
        <begin position="26"/>
        <end position="372"/>
    </location>
</feature>
<reference evidence="3 4" key="1">
    <citation type="journal article" date="2016" name="Syst. Appl. Microbiol.">
        <title>Pararhizobium polonicum sp. nov. isolated from tumors on stone fruit rootstocks.</title>
        <authorList>
            <person name="Pulawska J."/>
            <person name="Kuzmanovic N."/>
            <person name="Willems A."/>
            <person name="Pothier J.F."/>
        </authorList>
    </citation>
    <scope>NUCLEOTIDE SEQUENCE [LARGE SCALE GENOMIC DNA]</scope>
    <source>
        <strain evidence="3 4">F5.1</strain>
    </source>
</reference>
<dbReference type="EMBL" id="LGLV01000020">
    <property type="protein sequence ID" value="OBZ92351.1"/>
    <property type="molecule type" value="Genomic_DNA"/>
</dbReference>
<name>A0A1C7NTM6_9HYPH</name>
<keyword evidence="2" id="KW-0732">Signal</keyword>
<dbReference type="OrthoDB" id="7850882at2"/>
<dbReference type="AlphaFoldDB" id="A0A1C7NTM6"/>
<dbReference type="InterPro" id="IPR021293">
    <property type="entry name" value="DUF2865"/>
</dbReference>
<protein>
    <recommendedName>
        <fullName evidence="5">DUF2865 domain-containing protein</fullName>
    </recommendedName>
</protein>
<keyword evidence="4" id="KW-1185">Reference proteome</keyword>
<gene>
    <name evidence="3" type="ORF">ADU59_26755</name>
</gene>
<accession>A0A1C7NTM6</accession>
<dbReference type="Proteomes" id="UP000093111">
    <property type="component" value="Unassembled WGS sequence"/>
</dbReference>
<feature type="compositionally biased region" description="Basic and acidic residues" evidence="1">
    <location>
        <begin position="297"/>
        <end position="325"/>
    </location>
</feature>
<proteinExistence type="predicted"/>
<evidence type="ECO:0000313" key="3">
    <source>
        <dbReference type="EMBL" id="OBZ92351.1"/>
    </source>
</evidence>
<organism evidence="3 4">
    <name type="scientific">Pararhizobium polonicum</name>
    <dbReference type="NCBI Taxonomy" id="1612624"/>
    <lineage>
        <taxon>Bacteria</taxon>
        <taxon>Pseudomonadati</taxon>
        <taxon>Pseudomonadota</taxon>
        <taxon>Alphaproteobacteria</taxon>
        <taxon>Hyphomicrobiales</taxon>
        <taxon>Rhizobiaceae</taxon>
        <taxon>Rhizobium/Agrobacterium group</taxon>
        <taxon>Pararhizobium</taxon>
    </lineage>
</organism>